<dbReference type="GO" id="GO:0034464">
    <property type="term" value="C:BBSome"/>
    <property type="evidence" value="ECO:0007669"/>
    <property type="project" value="TreeGrafter"/>
</dbReference>
<sequence length="866" mass="97082">MTYISRKRFAPSHRWELPNEKRNGGVLSLDNFDITADGVLDLIVGRDDGLVEIYSYDEAEEPVQRFNHTLSESVTSVQGGCVATPGYDEIVCTTYAGWVSTLTSEPLIKERGPDTFSLTAEGKDKIVGLRIFSGWVLGLTSEQQTKGMGPSEVVITAAASSKIGSLKQELDNLQVKVSSEREKYQQSAGSKTAISAVPGFNTNDKFVLNREDASYTLSLELQLPIDNVLLQVSLELQLPIDNVLLQVSLELQLPIDNVLLQVSLELQLPIDNVLLQVSLELQLPIDNVLLQVSLELQLPIDNVLLQVSLELQLPIDNVLLQVSLELQLPIDNVLLQVSLELQLPIDNVLLLVCLELQLPIDNVLLQVSLELQLPIDNVLLQVSLELQLSIDSVLLQVSLELQFPIDNVLLQVSLELQLSIDSVLLQVSLELQLPIDNVLLQVSLELQLPIDNVLLQVSLELQLSIDSVLLQVSLELQFPIDNVLLQVSLELQLSIDSVLLQVSLELQLPIDNVLLQVSLELQLPIDNVLLQVSLELQLPIDNVLLQVSLELQLPIDNVLLQSDVPIDLLDVEKNSAVVSYSACNPEEGNYLLATYRCQANTTRLELKIRSIEGQYGTLQAYVTPRVQPKTCQVKQYNIKPLSLHQRTHVFDDNRPLNTVKLTGQFSLAEMHSWVSFCLPELPERTPPGETVTFHFMSTFLDTLLECVYSKGEAVFRSDNISTISILKDVLTKEATKKKIRLDISYDINDESIAYTLNLIHPRLEYQLLLAKKVQLIDALKELQVHEEDLTFMSPEYRQILEEADALQAEFKRQPCHLERLYGMITDLYIDKFKFKGVNVKGKVPALLEVLDNYDLQTLVEFFNTSA</sequence>
<dbReference type="Pfam" id="PF23349">
    <property type="entry name" value="BBS7_hp"/>
    <property type="match status" value="1"/>
</dbReference>
<organism evidence="5 6">
    <name type="scientific">Mytilus edulis</name>
    <name type="common">Blue mussel</name>
    <dbReference type="NCBI Taxonomy" id="6550"/>
    <lineage>
        <taxon>Eukaryota</taxon>
        <taxon>Metazoa</taxon>
        <taxon>Spiralia</taxon>
        <taxon>Lophotrochozoa</taxon>
        <taxon>Mollusca</taxon>
        <taxon>Bivalvia</taxon>
        <taxon>Autobranchia</taxon>
        <taxon>Pteriomorphia</taxon>
        <taxon>Mytilida</taxon>
        <taxon>Mytiloidea</taxon>
        <taxon>Mytilidae</taxon>
        <taxon>Mytilinae</taxon>
        <taxon>Mytilus</taxon>
    </lineage>
</organism>
<evidence type="ECO:0000313" key="6">
    <source>
        <dbReference type="Proteomes" id="UP000683360"/>
    </source>
</evidence>
<evidence type="ECO:0000259" key="2">
    <source>
        <dbReference type="Pfam" id="PF23360"/>
    </source>
</evidence>
<reference evidence="5" key="1">
    <citation type="submission" date="2021-03" db="EMBL/GenBank/DDBJ databases">
        <authorList>
            <person name="Bekaert M."/>
        </authorList>
    </citation>
    <scope>NUCLEOTIDE SEQUENCE</scope>
</reference>
<dbReference type="EMBL" id="CAJPWZ010000120">
    <property type="protein sequence ID" value="CAG2186191.1"/>
    <property type="molecule type" value="Genomic_DNA"/>
</dbReference>
<feature type="domain" description="BBS7 GAE" evidence="2">
    <location>
        <begin position="531"/>
        <end position="636"/>
    </location>
</feature>
<dbReference type="InterPro" id="IPR056335">
    <property type="entry name" value="BBS7_hairpin"/>
</dbReference>
<evidence type="ECO:0000313" key="5">
    <source>
        <dbReference type="EMBL" id="CAG2186191.1"/>
    </source>
</evidence>
<dbReference type="GO" id="GO:0008104">
    <property type="term" value="P:intracellular protein localization"/>
    <property type="evidence" value="ECO:0007669"/>
    <property type="project" value="TreeGrafter"/>
</dbReference>
<keyword evidence="6" id="KW-1185">Reference proteome</keyword>
<evidence type="ECO:0000259" key="3">
    <source>
        <dbReference type="Pfam" id="PF23361"/>
    </source>
</evidence>
<comment type="caution">
    <text evidence="5">The sequence shown here is derived from an EMBL/GenBank/DDBJ whole genome shotgun (WGS) entry which is preliminary data.</text>
</comment>
<feature type="domain" description="BBS7 GAE" evidence="2">
    <location>
        <begin position="198"/>
        <end position="238"/>
    </location>
</feature>
<dbReference type="GO" id="GO:0036064">
    <property type="term" value="C:ciliary basal body"/>
    <property type="evidence" value="ECO:0007669"/>
    <property type="project" value="TreeGrafter"/>
</dbReference>
<dbReference type="InterPro" id="IPR056333">
    <property type="entry name" value="BBS7_pf_dom"/>
</dbReference>
<accession>A0A8S3PX51</accession>
<feature type="domain" description="BBS7 platform" evidence="3">
    <location>
        <begin position="644"/>
        <end position="746"/>
    </location>
</feature>
<dbReference type="AlphaFoldDB" id="A0A8S3PX51"/>
<dbReference type="Pfam" id="PF23360">
    <property type="entry name" value="BBS7_GAE"/>
    <property type="match status" value="2"/>
</dbReference>
<protein>
    <submittedName>
        <fullName evidence="5">BBS7</fullName>
    </submittedName>
</protein>
<evidence type="ECO:0000259" key="1">
    <source>
        <dbReference type="Pfam" id="PF23349"/>
    </source>
</evidence>
<dbReference type="Pfam" id="PF23743">
    <property type="entry name" value="Beta-prop_BBS7"/>
    <property type="match status" value="1"/>
</dbReference>
<name>A0A8S3PX51_MYTED</name>
<dbReference type="Pfam" id="PF23361">
    <property type="entry name" value="BBS7_pf"/>
    <property type="match status" value="1"/>
</dbReference>
<dbReference type="GO" id="GO:0005930">
    <property type="term" value="C:axoneme"/>
    <property type="evidence" value="ECO:0007669"/>
    <property type="project" value="TreeGrafter"/>
</dbReference>
<dbReference type="Proteomes" id="UP000683360">
    <property type="component" value="Unassembled WGS sequence"/>
</dbReference>
<gene>
    <name evidence="5" type="ORF">MEDL_1744</name>
</gene>
<dbReference type="InterPro" id="IPR056334">
    <property type="entry name" value="BBS7_GAE_dom"/>
</dbReference>
<proteinExistence type="predicted"/>
<evidence type="ECO:0000259" key="4">
    <source>
        <dbReference type="Pfam" id="PF23743"/>
    </source>
</evidence>
<dbReference type="InterPro" id="IPR056332">
    <property type="entry name" value="Beta-prop_BBS7"/>
</dbReference>
<dbReference type="GO" id="GO:0016020">
    <property type="term" value="C:membrane"/>
    <property type="evidence" value="ECO:0007669"/>
    <property type="project" value="TreeGrafter"/>
</dbReference>
<dbReference type="PANTHER" id="PTHR16074">
    <property type="entry name" value="BARDET-BIEDL SYNDROME 7 PROTEIN"/>
    <property type="match status" value="1"/>
</dbReference>
<dbReference type="PANTHER" id="PTHR16074:SF4">
    <property type="entry name" value="BARDET-BIEDL SYNDROME 7 PROTEIN"/>
    <property type="match status" value="1"/>
</dbReference>
<feature type="domain" description="BBS7 helical hairpin" evidence="1">
    <location>
        <begin position="749"/>
        <end position="862"/>
    </location>
</feature>
<dbReference type="GO" id="GO:0060271">
    <property type="term" value="P:cilium assembly"/>
    <property type="evidence" value="ECO:0007669"/>
    <property type="project" value="TreeGrafter"/>
</dbReference>
<dbReference type="GO" id="GO:0043005">
    <property type="term" value="C:neuron projection"/>
    <property type="evidence" value="ECO:0007669"/>
    <property type="project" value="TreeGrafter"/>
</dbReference>
<dbReference type="OrthoDB" id="414590at2759"/>
<feature type="domain" description="BBS7 beta-propeller" evidence="4">
    <location>
        <begin position="5"/>
        <end position="104"/>
    </location>
</feature>